<evidence type="ECO:0000256" key="1">
    <source>
        <dbReference type="SAM" id="MobiDB-lite"/>
    </source>
</evidence>
<comment type="caution">
    <text evidence="2">The sequence shown here is derived from an EMBL/GenBank/DDBJ whole genome shotgun (WGS) entry which is preliminary data.</text>
</comment>
<dbReference type="AlphaFoldDB" id="A0A073HZG1"/>
<organism evidence="2 3">
    <name type="scientific">Oxytricha trifallax</name>
    <dbReference type="NCBI Taxonomy" id="1172189"/>
    <lineage>
        <taxon>Eukaryota</taxon>
        <taxon>Sar</taxon>
        <taxon>Alveolata</taxon>
        <taxon>Ciliophora</taxon>
        <taxon>Intramacronucleata</taxon>
        <taxon>Spirotrichea</taxon>
        <taxon>Stichotrichia</taxon>
        <taxon>Sporadotrichida</taxon>
        <taxon>Oxytrichidae</taxon>
        <taxon>Oxytrichinae</taxon>
        <taxon>Oxytricha</taxon>
    </lineage>
</organism>
<accession>A0A073HZG1</accession>
<dbReference type="EMBL" id="ARYC01010405">
    <property type="protein sequence ID" value="KEJ82620.1"/>
    <property type="molecule type" value="Genomic_DNA"/>
</dbReference>
<sequence>MLKEIEDKNPDFIALVETILQRIIGVNSQNITQTQQARNGGILNLINEKFQIKTINTLRQFMTYNILNVKGYPLQMITLFITFHQSKMTRQRSYKTEQFSQLKRQNRNVTNRKQQKWVTSTFTLKNSVNAQEKRDLENPYQKELRLMPKATNQIKYSPMQRQQNGNQTNLDQQITNQSLSEIKSYTPRKRFEDDQQRKNNKNN</sequence>
<feature type="region of interest" description="Disordered" evidence="1">
    <location>
        <begin position="179"/>
        <end position="203"/>
    </location>
</feature>
<keyword evidence="3" id="KW-1185">Reference proteome</keyword>
<dbReference type="Proteomes" id="UP000053232">
    <property type="component" value="Unassembled WGS sequence"/>
</dbReference>
<gene>
    <name evidence="2" type="ORF">OXYTRIMIC_252</name>
</gene>
<evidence type="ECO:0000313" key="2">
    <source>
        <dbReference type="EMBL" id="KEJ82620.1"/>
    </source>
</evidence>
<proteinExistence type="predicted"/>
<protein>
    <submittedName>
        <fullName evidence="2">Uncharacterized protein</fullName>
    </submittedName>
</protein>
<evidence type="ECO:0000313" key="3">
    <source>
        <dbReference type="Proteomes" id="UP000053232"/>
    </source>
</evidence>
<reference evidence="3" key="1">
    <citation type="journal article" date="2014" name="Cell">
        <title>The Architecture of a Scrambled Genome Reveals Massive Levels of Genomic Rearrangement during Development.</title>
        <authorList>
            <person name="Chen X."/>
            <person name="Bracht J.R."/>
            <person name="Goldman A.D."/>
            <person name="Dolzhenko E."/>
            <person name="Clay D.M."/>
            <person name="Swart E.C."/>
            <person name="Perlman D.H."/>
            <person name="Doak T.G."/>
            <person name="Stuart A."/>
            <person name="Amemiya C.T."/>
            <person name="Sebra R.P."/>
            <person name="Landweber L.F."/>
        </authorList>
    </citation>
    <scope>NUCLEOTIDE SEQUENCE [LARGE SCALE GENOMIC DNA]</scope>
    <source>
        <strain evidence="3">JRB310</strain>
    </source>
</reference>
<name>A0A073HZG1_9SPIT</name>